<sequence length="148" mass="17391">MVKQLQIKSAFTYLEMLLVLSIIVIILFIQLNLTPLYLIKSNSEQHQIKHLITQFEYLKSKAIKDQQSIALVFNDFSNKIIVNEQYLKNNPLILPQNSYILPHTNITMITFDKSGNVNKFGSLYIKLNETKYKIIFHIEKGRIRYEKV</sequence>
<gene>
    <name evidence="2" type="ORF">SAMEA2297795_00029</name>
    <name evidence="3" type="ORF">SAMEA2297796_01803</name>
</gene>
<keyword evidence="1" id="KW-0812">Transmembrane</keyword>
<feature type="transmembrane region" description="Helical" evidence="1">
    <location>
        <begin position="12"/>
        <end position="33"/>
    </location>
</feature>
<dbReference type="GO" id="GO:0030420">
    <property type="term" value="P:establishment of competence for transformation"/>
    <property type="evidence" value="ECO:0007669"/>
    <property type="project" value="InterPro"/>
</dbReference>
<evidence type="ECO:0000313" key="5">
    <source>
        <dbReference type="Proteomes" id="UP000095768"/>
    </source>
</evidence>
<accession>A0A1D4NQG6</accession>
<evidence type="ECO:0000256" key="1">
    <source>
        <dbReference type="SAM" id="Phobius"/>
    </source>
</evidence>
<reference evidence="2 5" key="1">
    <citation type="submission" date="2016-09" db="EMBL/GenBank/DDBJ databases">
        <authorList>
            <consortium name="Pathogen Informatics"/>
        </authorList>
    </citation>
    <scope>NUCLEOTIDE SEQUENCE [LARGE SCALE GENOMIC DNA]</scope>
    <source>
        <strain evidence="2 5">82B</strain>
    </source>
</reference>
<dbReference type="Proteomes" id="UP000095412">
    <property type="component" value="Unassembled WGS sequence"/>
</dbReference>
<reference evidence="3 4" key="2">
    <citation type="submission" date="2016-09" db="EMBL/GenBank/DDBJ databases">
        <authorList>
            <consortium name="Pathogen Informatics"/>
            <person name="Sun Q."/>
            <person name="Inoue M."/>
        </authorList>
    </citation>
    <scope>NUCLEOTIDE SEQUENCE [LARGE SCALE GENOMIC DNA]</scope>
    <source>
        <strain evidence="3 4">82C</strain>
    </source>
</reference>
<proteinExistence type="predicted"/>
<dbReference type="EMBL" id="FMPI01000013">
    <property type="protein sequence ID" value="SCT12831.1"/>
    <property type="molecule type" value="Genomic_DNA"/>
</dbReference>
<keyword evidence="4" id="KW-1185">Reference proteome</keyword>
<evidence type="ECO:0000313" key="2">
    <source>
        <dbReference type="EMBL" id="SCS22909.1"/>
    </source>
</evidence>
<dbReference type="EMBL" id="FMPG01000001">
    <property type="protein sequence ID" value="SCS22909.1"/>
    <property type="molecule type" value="Genomic_DNA"/>
</dbReference>
<dbReference type="PIRSF" id="PIRSF021292">
    <property type="entry name" value="Competence_ComGD"/>
    <property type="match status" value="1"/>
</dbReference>
<evidence type="ECO:0000313" key="4">
    <source>
        <dbReference type="Proteomes" id="UP000095412"/>
    </source>
</evidence>
<keyword evidence="1" id="KW-1133">Transmembrane helix</keyword>
<dbReference type="Proteomes" id="UP000095768">
    <property type="component" value="Unassembled WGS sequence"/>
</dbReference>
<name>A0A1D4NQG6_9STAP</name>
<protein>
    <submittedName>
        <fullName evidence="2">Competence protein</fullName>
    </submittedName>
</protein>
<dbReference type="AlphaFoldDB" id="A0A1D4NQG6"/>
<dbReference type="NCBIfam" id="NF040982">
    <property type="entry name" value="ComGD"/>
    <property type="match status" value="1"/>
</dbReference>
<organism evidence="2 5">
    <name type="scientific">Staphylococcus caeli</name>
    <dbReference type="NCBI Taxonomy" id="2201815"/>
    <lineage>
        <taxon>Bacteria</taxon>
        <taxon>Bacillati</taxon>
        <taxon>Bacillota</taxon>
        <taxon>Bacilli</taxon>
        <taxon>Bacillales</taxon>
        <taxon>Staphylococcaceae</taxon>
        <taxon>Staphylococcus</taxon>
    </lineage>
</organism>
<evidence type="ECO:0000313" key="3">
    <source>
        <dbReference type="EMBL" id="SCT12831.1"/>
    </source>
</evidence>
<keyword evidence="1" id="KW-0472">Membrane</keyword>
<dbReference type="InterPro" id="IPR016785">
    <property type="entry name" value="ComGD"/>
</dbReference>